<name>A0A398B7J4_9BACI</name>
<dbReference type="RefSeq" id="WP_119118065.1">
    <property type="nucleotide sequence ID" value="NZ_QWVS01000032.1"/>
</dbReference>
<comment type="caution">
    <text evidence="4">The sequence shown here is derived from an EMBL/GenBank/DDBJ whole genome shotgun (WGS) entry which is preliminary data.</text>
</comment>
<protein>
    <submittedName>
        <fullName evidence="4">Pyrrolo-quinoline quinone</fullName>
    </submittedName>
</protein>
<dbReference type="InterPro" id="IPR002372">
    <property type="entry name" value="PQQ_rpt_dom"/>
</dbReference>
<sequence>MKVNRFILLSLFCSSLALTTACVTKEANTSIEASERTKEDRIDEPIVSSEPQKKTQTIKQVNETKETFLEINPKETPGILYETIPKDKLHELQPVHTFSKMYTEVEGVLTFRGNNLRNSPSYGEVKMNPTSLEKTWSFVTGSSPKWGGGAGWTGQPAIIKWDSDIREMMNLKEEFKHKENFIEVIYASLDGKIYFFDLESGKQSRNPINIHNPIKGSVSIDPRGYPLLYTGQGIPQQGDIGFRIFSLIDGEMLHFIPGIEADAYRPWGAFDGSALVNRETDTLILGGENGLFYNIKLNTVFNKEEKSIRVAPEQIKYRYKVKGNDYQGIENSVAVYKNLAFFADNGGSIQGINLMTMKPIWALSGTDDTDASIVIEEEENIPFLYTGTEVDKLRGSDSHSLVRKINGVTGEVVWTKKYDAMYNESVNGGMLATPVIGKNEIKDLAIFTIARHKTMNAGLMVAVNKTTGGEVWRWEMPSYTWSSPVAVYDKNGQAYLIQCDSIGTMYLLNGKTGEVINKINLGSNIEASPAIFNDSIVVASRGGQIFKVKIK</sequence>
<dbReference type="EMBL" id="QWVS01000032">
    <property type="protein sequence ID" value="RID83683.1"/>
    <property type="molecule type" value="Genomic_DNA"/>
</dbReference>
<evidence type="ECO:0000259" key="3">
    <source>
        <dbReference type="Pfam" id="PF13360"/>
    </source>
</evidence>
<dbReference type="PROSITE" id="PS51257">
    <property type="entry name" value="PROKAR_LIPOPROTEIN"/>
    <property type="match status" value="1"/>
</dbReference>
<evidence type="ECO:0000256" key="2">
    <source>
        <dbReference type="SAM" id="SignalP"/>
    </source>
</evidence>
<dbReference type="SUPFAM" id="SSF50998">
    <property type="entry name" value="Quinoprotein alcohol dehydrogenase-like"/>
    <property type="match status" value="1"/>
</dbReference>
<dbReference type="InterPro" id="IPR011047">
    <property type="entry name" value="Quinoprotein_ADH-like_sf"/>
</dbReference>
<dbReference type="InterPro" id="IPR015943">
    <property type="entry name" value="WD40/YVTN_repeat-like_dom_sf"/>
</dbReference>
<keyword evidence="2" id="KW-0732">Signal</keyword>
<feature type="compositionally biased region" description="Basic and acidic residues" evidence="1">
    <location>
        <begin position="33"/>
        <end position="44"/>
    </location>
</feature>
<evidence type="ECO:0000313" key="5">
    <source>
        <dbReference type="Proteomes" id="UP000266016"/>
    </source>
</evidence>
<feature type="domain" description="Pyrrolo-quinoline quinone repeat" evidence="3">
    <location>
        <begin position="460"/>
        <end position="548"/>
    </location>
</feature>
<evidence type="ECO:0000256" key="1">
    <source>
        <dbReference type="SAM" id="MobiDB-lite"/>
    </source>
</evidence>
<proteinExistence type="predicted"/>
<keyword evidence="5" id="KW-1185">Reference proteome</keyword>
<dbReference type="Gene3D" id="2.130.10.10">
    <property type="entry name" value="YVTN repeat-like/Quinoprotein amine dehydrogenase"/>
    <property type="match status" value="1"/>
</dbReference>
<dbReference type="PANTHER" id="PTHR34512">
    <property type="entry name" value="CELL SURFACE PROTEIN"/>
    <property type="match status" value="1"/>
</dbReference>
<dbReference type="AlphaFoldDB" id="A0A398B7J4"/>
<gene>
    <name evidence="4" type="ORF">D1953_15385</name>
</gene>
<feature type="region of interest" description="Disordered" evidence="1">
    <location>
        <begin position="28"/>
        <end position="55"/>
    </location>
</feature>
<organism evidence="4 5">
    <name type="scientific">Peribacillus asahii</name>
    <dbReference type="NCBI Taxonomy" id="228899"/>
    <lineage>
        <taxon>Bacteria</taxon>
        <taxon>Bacillati</taxon>
        <taxon>Bacillota</taxon>
        <taxon>Bacilli</taxon>
        <taxon>Bacillales</taxon>
        <taxon>Bacillaceae</taxon>
        <taxon>Peribacillus</taxon>
    </lineage>
</organism>
<dbReference type="Pfam" id="PF13360">
    <property type="entry name" value="PQQ_2"/>
    <property type="match status" value="1"/>
</dbReference>
<feature type="chain" id="PRO_5039189814" evidence="2">
    <location>
        <begin position="18"/>
        <end position="551"/>
    </location>
</feature>
<reference evidence="4" key="1">
    <citation type="submission" date="2018-08" db="EMBL/GenBank/DDBJ databases">
        <title>Bacillus jemisoniae sp. nov., Bacillus chryseoplanitiae sp. nov., Bacillus resnikiae sp. nov., and Bacillus frankliniae sp. nov., isolated from Viking spacecraft and associated surfaces.</title>
        <authorList>
            <person name="Seuylemezian A."/>
            <person name="Vaishampayan P."/>
        </authorList>
    </citation>
    <scope>NUCLEOTIDE SEQUENCE [LARGE SCALE GENOMIC DNA]</scope>
    <source>
        <strain evidence="4">MA001</strain>
    </source>
</reference>
<evidence type="ECO:0000313" key="4">
    <source>
        <dbReference type="EMBL" id="RID83683.1"/>
    </source>
</evidence>
<accession>A0A398B7J4</accession>
<dbReference type="Proteomes" id="UP000266016">
    <property type="component" value="Unassembled WGS sequence"/>
</dbReference>
<feature type="signal peptide" evidence="2">
    <location>
        <begin position="1"/>
        <end position="17"/>
    </location>
</feature>
<dbReference type="PANTHER" id="PTHR34512:SF30">
    <property type="entry name" value="OUTER MEMBRANE PROTEIN ASSEMBLY FACTOR BAMB"/>
    <property type="match status" value="1"/>
</dbReference>